<sequence length="268" mass="30658">MPVQRCLKDMLSLAYKSIPRARNPNVSPKYKDVTLGEAIECFSHFDNNERLTERQMQRLLQLALDGKNPSKIRVINSPVASVLLLCGKPRDYVEGNAGWGTGRCKLLICGPQTGLKVRLSMISYHDHAAKPGPRGTTNRWCHRIPSLPTFRTDLRCRFSRYGMPDHVNPSLDHQSQRVSVLEDIEKQKFRRAAGLEYGSIPKLEEKLERVDFVLSYALCSRDPQIMKIAIIRALIQSGYHNEMKTWCEMPRLANSDQNGTRRSYLPNY</sequence>
<dbReference type="Proteomes" id="UP000800235">
    <property type="component" value="Unassembled WGS sequence"/>
</dbReference>
<gene>
    <name evidence="1" type="ORF">EJ08DRAFT_663301</name>
</gene>
<reference evidence="1" key="1">
    <citation type="journal article" date="2020" name="Stud. Mycol.">
        <title>101 Dothideomycetes genomes: a test case for predicting lifestyles and emergence of pathogens.</title>
        <authorList>
            <person name="Haridas S."/>
            <person name="Albert R."/>
            <person name="Binder M."/>
            <person name="Bloem J."/>
            <person name="Labutti K."/>
            <person name="Salamov A."/>
            <person name="Andreopoulos B."/>
            <person name="Baker S."/>
            <person name="Barry K."/>
            <person name="Bills G."/>
            <person name="Bluhm B."/>
            <person name="Cannon C."/>
            <person name="Castanera R."/>
            <person name="Culley D."/>
            <person name="Daum C."/>
            <person name="Ezra D."/>
            <person name="Gonzalez J."/>
            <person name="Henrissat B."/>
            <person name="Kuo A."/>
            <person name="Liang C."/>
            <person name="Lipzen A."/>
            <person name="Lutzoni F."/>
            <person name="Magnuson J."/>
            <person name="Mondo S."/>
            <person name="Nolan M."/>
            <person name="Ohm R."/>
            <person name="Pangilinan J."/>
            <person name="Park H.-J."/>
            <person name="Ramirez L."/>
            <person name="Alfaro M."/>
            <person name="Sun H."/>
            <person name="Tritt A."/>
            <person name="Yoshinaga Y."/>
            <person name="Zwiers L.-H."/>
            <person name="Turgeon B."/>
            <person name="Goodwin S."/>
            <person name="Spatafora J."/>
            <person name="Crous P."/>
            <person name="Grigoriev I."/>
        </authorList>
    </citation>
    <scope>NUCLEOTIDE SEQUENCE</scope>
    <source>
        <strain evidence="1">CBS 130266</strain>
    </source>
</reference>
<evidence type="ECO:0000313" key="1">
    <source>
        <dbReference type="EMBL" id="KAF2426268.1"/>
    </source>
</evidence>
<protein>
    <submittedName>
        <fullName evidence="1">Uncharacterized protein</fullName>
    </submittedName>
</protein>
<evidence type="ECO:0000313" key="2">
    <source>
        <dbReference type="Proteomes" id="UP000800235"/>
    </source>
</evidence>
<comment type="caution">
    <text evidence="1">The sequence shown here is derived from an EMBL/GenBank/DDBJ whole genome shotgun (WGS) entry which is preliminary data.</text>
</comment>
<organism evidence="1 2">
    <name type="scientific">Tothia fuscella</name>
    <dbReference type="NCBI Taxonomy" id="1048955"/>
    <lineage>
        <taxon>Eukaryota</taxon>
        <taxon>Fungi</taxon>
        <taxon>Dikarya</taxon>
        <taxon>Ascomycota</taxon>
        <taxon>Pezizomycotina</taxon>
        <taxon>Dothideomycetes</taxon>
        <taxon>Pleosporomycetidae</taxon>
        <taxon>Venturiales</taxon>
        <taxon>Cylindrosympodiaceae</taxon>
        <taxon>Tothia</taxon>
    </lineage>
</organism>
<keyword evidence="2" id="KW-1185">Reference proteome</keyword>
<dbReference type="AlphaFoldDB" id="A0A9P4NKU9"/>
<name>A0A9P4NKU9_9PEZI</name>
<accession>A0A9P4NKU9</accession>
<dbReference type="EMBL" id="MU007065">
    <property type="protein sequence ID" value="KAF2426268.1"/>
    <property type="molecule type" value="Genomic_DNA"/>
</dbReference>
<proteinExistence type="predicted"/>